<dbReference type="InterPro" id="IPR027414">
    <property type="entry name" value="GH95_N_dom"/>
</dbReference>
<keyword evidence="1" id="KW-0732">Signal</keyword>
<dbReference type="InterPro" id="IPR008928">
    <property type="entry name" value="6-hairpin_glycosidase_sf"/>
</dbReference>
<evidence type="ECO:0000259" key="4">
    <source>
        <dbReference type="Pfam" id="PF22124"/>
    </source>
</evidence>
<protein>
    <submittedName>
        <fullName evidence="5">Glycoside hydrolase family 95 protein</fullName>
    </submittedName>
</protein>
<dbReference type="Gene3D" id="2.70.98.50">
    <property type="entry name" value="putative glycoside hydrolase family protein from bacillus halodurans"/>
    <property type="match status" value="1"/>
</dbReference>
<dbReference type="PANTHER" id="PTHR31084">
    <property type="entry name" value="ALPHA-L-FUCOSIDASE 2"/>
    <property type="match status" value="1"/>
</dbReference>
<dbReference type="InterPro" id="IPR013780">
    <property type="entry name" value="Glyco_hydro_b"/>
</dbReference>
<dbReference type="InterPro" id="IPR012341">
    <property type="entry name" value="6hp_glycosidase-like_sf"/>
</dbReference>
<organism evidence="5 6">
    <name type="scientific">Pedobacter albus</name>
    <dbReference type="NCBI Taxonomy" id="3113905"/>
    <lineage>
        <taxon>Bacteria</taxon>
        <taxon>Pseudomonadati</taxon>
        <taxon>Bacteroidota</taxon>
        <taxon>Sphingobacteriia</taxon>
        <taxon>Sphingobacteriales</taxon>
        <taxon>Sphingobacteriaceae</taxon>
        <taxon>Pedobacter</taxon>
    </lineage>
</organism>
<evidence type="ECO:0000256" key="1">
    <source>
        <dbReference type="SAM" id="SignalP"/>
    </source>
</evidence>
<dbReference type="InterPro" id="IPR049053">
    <property type="entry name" value="AFCA-like_C"/>
</dbReference>
<reference evidence="5 6" key="1">
    <citation type="submission" date="2024-01" db="EMBL/GenBank/DDBJ databases">
        <title>Pedobacter sp. nov., isolated from fresh soil.</title>
        <authorList>
            <person name="Le N.T.T."/>
        </authorList>
    </citation>
    <scope>NUCLEOTIDE SEQUENCE [LARGE SCALE GENOMIC DNA]</scope>
    <source>
        <strain evidence="5 6">KR3-3</strain>
    </source>
</reference>
<dbReference type="Proteomes" id="UP001336835">
    <property type="component" value="Unassembled WGS sequence"/>
</dbReference>
<dbReference type="InterPro" id="IPR016518">
    <property type="entry name" value="Alpha-L-fucosidase"/>
</dbReference>
<feature type="domain" description="Glycosyl hydrolase family 95 N-terminal" evidence="2">
    <location>
        <begin position="28"/>
        <end position="274"/>
    </location>
</feature>
<gene>
    <name evidence="5" type="ORF">VRU48_16130</name>
</gene>
<keyword evidence="5" id="KW-0378">Hydrolase</keyword>
<dbReference type="RefSeq" id="WP_330108954.1">
    <property type="nucleotide sequence ID" value="NZ_JAZDQT010000003.1"/>
</dbReference>
<sequence>MKKTFLLVAFSLLWANVLLAQSSNALKLWYTKPAGQFEEALPLGNGRLGAMDYGGVNSTRFSLNEATLWAGGPVNPDMNPNAKNYLQPVRDALFSENYKKADSLVRFMQGSFSESYAPLGNLYIDFGHQGEPVDYKRELDIQNAVSKVSYILNGTTYTRETFISHPDQVMVIRLTAKGNDKLNFTCRFNSLLQAKVAVEAGNLHFKGHAPFHAEPNYRSHVPSTIINDPVNAMRFSAMLRVLKTDGQQSLKDSTLKVANATEAVLLVSMATSFNGANKNPGTQGKDEVASAAAYLQRATGKTYAELLKSHTADFRKYFDRVQLDLGDREAENLTTIDRLNRFASGKTDNSLVALYYQYGRYLLISSSRVGGIPPNLQGLWNELVRPPWSSNYTTNINAEMNYWGVETGNLSELHQPLLDFIGQLAKTGAVTAKNYYNAGGWVCHHNTDLWAMTNPVGAFGEGSPQWANWPMGGVWLPTHLWEHYAFTKDDTYLAKQAYPLMKGAVQFCLDFLTPDPKGNLVTAPSTSPENVYITSTGYQGSTLYGSTADLAMIRELFADYLKATEILGVDADMQQAVKTALAKLYPYQIGKKGNLQEWYHDWEDQDPRHRHLSHLFAAYPGYSITSSQTPELAQAVKKSLEIRTNEGTGWAITWRINLWARLQNGERAYDAVKKMLRYVGKDAQIKMGGGGVYSNLFGAHPPFQIDGNFGGSAGIAEMLLQSHQGYVELLPALPAEWTEGEVKGLVARGGFVVDMKWKNGKLISSKITSRTGGVCKVKYGNKLKELQTVAGKSYAIEI</sequence>
<feature type="domain" description="Glycosyl hydrolase family 95 catalytic" evidence="4">
    <location>
        <begin position="303"/>
        <end position="719"/>
    </location>
</feature>
<feature type="chain" id="PRO_5046512527" evidence="1">
    <location>
        <begin position="21"/>
        <end position="798"/>
    </location>
</feature>
<dbReference type="Gene3D" id="2.60.40.1180">
    <property type="entry name" value="Golgi alpha-mannosidase II"/>
    <property type="match status" value="1"/>
</dbReference>
<keyword evidence="6" id="KW-1185">Reference proteome</keyword>
<dbReference type="SUPFAM" id="SSF48208">
    <property type="entry name" value="Six-hairpin glycosidases"/>
    <property type="match status" value="1"/>
</dbReference>
<dbReference type="PANTHER" id="PTHR31084:SF0">
    <property type="entry name" value="ALPHA-L-FUCOSIDASE 2"/>
    <property type="match status" value="1"/>
</dbReference>
<name>A0ABU7IAY9_9SPHI</name>
<dbReference type="Pfam" id="PF14498">
    <property type="entry name" value="Glyco_hyd_65N_2"/>
    <property type="match status" value="1"/>
</dbReference>
<evidence type="ECO:0000259" key="2">
    <source>
        <dbReference type="Pfam" id="PF14498"/>
    </source>
</evidence>
<dbReference type="EMBL" id="JAZDQT010000003">
    <property type="protein sequence ID" value="MEE1946655.1"/>
    <property type="molecule type" value="Genomic_DNA"/>
</dbReference>
<evidence type="ECO:0000313" key="5">
    <source>
        <dbReference type="EMBL" id="MEE1946655.1"/>
    </source>
</evidence>
<dbReference type="InterPro" id="IPR054363">
    <property type="entry name" value="GH95_cat"/>
</dbReference>
<feature type="signal peptide" evidence="1">
    <location>
        <begin position="1"/>
        <end position="20"/>
    </location>
</feature>
<evidence type="ECO:0000313" key="6">
    <source>
        <dbReference type="Proteomes" id="UP001336835"/>
    </source>
</evidence>
<evidence type="ECO:0000259" key="3">
    <source>
        <dbReference type="Pfam" id="PF21307"/>
    </source>
</evidence>
<proteinExistence type="predicted"/>
<dbReference type="Pfam" id="PF21307">
    <property type="entry name" value="Glyco_hydro_95_C"/>
    <property type="match status" value="1"/>
</dbReference>
<dbReference type="PIRSF" id="PIRSF007663">
    <property type="entry name" value="UCP007663"/>
    <property type="match status" value="1"/>
</dbReference>
<dbReference type="Gene3D" id="1.50.10.10">
    <property type="match status" value="1"/>
</dbReference>
<comment type="caution">
    <text evidence="5">The sequence shown here is derived from an EMBL/GenBank/DDBJ whole genome shotgun (WGS) entry which is preliminary data.</text>
</comment>
<feature type="domain" description="Alpha fucosidase A-like C-terminal" evidence="3">
    <location>
        <begin position="721"/>
        <end position="784"/>
    </location>
</feature>
<dbReference type="Pfam" id="PF22124">
    <property type="entry name" value="Glyco_hydro_95_cat"/>
    <property type="match status" value="1"/>
</dbReference>
<accession>A0ABU7IAY9</accession>
<dbReference type="GO" id="GO:0016787">
    <property type="term" value="F:hydrolase activity"/>
    <property type="evidence" value="ECO:0007669"/>
    <property type="project" value="UniProtKB-KW"/>
</dbReference>